<dbReference type="Proteomes" id="UP000037460">
    <property type="component" value="Unassembled WGS sequence"/>
</dbReference>
<gene>
    <name evidence="3" type="ORF">Ctob_005711</name>
</gene>
<organism evidence="3 4">
    <name type="scientific">Chrysochromulina tobinii</name>
    <dbReference type="NCBI Taxonomy" id="1460289"/>
    <lineage>
        <taxon>Eukaryota</taxon>
        <taxon>Haptista</taxon>
        <taxon>Haptophyta</taxon>
        <taxon>Prymnesiophyceae</taxon>
        <taxon>Prymnesiales</taxon>
        <taxon>Chrysochromulinaceae</taxon>
        <taxon>Chrysochromulina</taxon>
    </lineage>
</organism>
<reference evidence="4" key="1">
    <citation type="journal article" date="2015" name="PLoS Genet.">
        <title>Genome Sequence and Transcriptome Analyses of Chrysochromulina tobin: Metabolic Tools for Enhanced Algal Fitness in the Prominent Order Prymnesiales (Haptophyceae).</title>
        <authorList>
            <person name="Hovde B.T."/>
            <person name="Deodato C.R."/>
            <person name="Hunsperger H.M."/>
            <person name="Ryken S.A."/>
            <person name="Yost W."/>
            <person name="Jha R.K."/>
            <person name="Patterson J."/>
            <person name="Monnat R.J. Jr."/>
            <person name="Barlow S.B."/>
            <person name="Starkenburg S.R."/>
            <person name="Cattolico R.A."/>
        </authorList>
    </citation>
    <scope>NUCLEOTIDE SEQUENCE</scope>
    <source>
        <strain evidence="4">CCMP291</strain>
    </source>
</reference>
<proteinExistence type="predicted"/>
<sequence>MAQEPPPKEVQKKLESKVPEPQSPPPMMGNPAFDERLTIIKAYRQKAETALRKTTDMNAKLRAELETLYAQNAGLRQAVRVESLKRSLLPASQARRAALEAQRRATPS</sequence>
<comment type="caution">
    <text evidence="3">The sequence shown here is derived from an EMBL/GenBank/DDBJ whole genome shotgun (WGS) entry which is preliminary data.</text>
</comment>
<feature type="region of interest" description="Disordered" evidence="2">
    <location>
        <begin position="1"/>
        <end position="32"/>
    </location>
</feature>
<evidence type="ECO:0000256" key="2">
    <source>
        <dbReference type="SAM" id="MobiDB-lite"/>
    </source>
</evidence>
<protein>
    <submittedName>
        <fullName evidence="3">Uncharacterized protein</fullName>
    </submittedName>
</protein>
<name>A0A0M0JKB9_9EUKA</name>
<dbReference type="EMBL" id="JWZX01002816">
    <property type="protein sequence ID" value="KOO26703.1"/>
    <property type="molecule type" value="Genomic_DNA"/>
</dbReference>
<keyword evidence="4" id="KW-1185">Reference proteome</keyword>
<feature type="coiled-coil region" evidence="1">
    <location>
        <begin position="44"/>
        <end position="78"/>
    </location>
</feature>
<evidence type="ECO:0000256" key="1">
    <source>
        <dbReference type="SAM" id="Coils"/>
    </source>
</evidence>
<accession>A0A0M0JKB9</accession>
<feature type="compositionally biased region" description="Basic and acidic residues" evidence="2">
    <location>
        <begin position="1"/>
        <end position="18"/>
    </location>
</feature>
<dbReference type="AlphaFoldDB" id="A0A0M0JKB9"/>
<evidence type="ECO:0000313" key="3">
    <source>
        <dbReference type="EMBL" id="KOO26703.1"/>
    </source>
</evidence>
<keyword evidence="1" id="KW-0175">Coiled coil</keyword>
<evidence type="ECO:0000313" key="4">
    <source>
        <dbReference type="Proteomes" id="UP000037460"/>
    </source>
</evidence>